<feature type="transmembrane region" description="Helical" evidence="1">
    <location>
        <begin position="199"/>
        <end position="219"/>
    </location>
</feature>
<feature type="transmembrane region" description="Helical" evidence="1">
    <location>
        <begin position="77"/>
        <end position="95"/>
    </location>
</feature>
<dbReference type="InterPro" id="IPR017850">
    <property type="entry name" value="Alkaline_phosphatase_core_sf"/>
</dbReference>
<accession>A0ABT2I3Q7</accession>
<feature type="domain" description="Sulfatase N-terminal" evidence="2">
    <location>
        <begin position="251"/>
        <end position="425"/>
    </location>
</feature>
<evidence type="ECO:0000313" key="4">
    <source>
        <dbReference type="Proteomes" id="UP001165583"/>
    </source>
</evidence>
<protein>
    <recommendedName>
        <fullName evidence="2">Sulfatase N-terminal domain-containing protein</fullName>
    </recommendedName>
</protein>
<evidence type="ECO:0000259" key="2">
    <source>
        <dbReference type="Pfam" id="PF00884"/>
    </source>
</evidence>
<feature type="transmembrane region" description="Helical" evidence="1">
    <location>
        <begin position="125"/>
        <end position="145"/>
    </location>
</feature>
<keyword evidence="1" id="KW-0812">Transmembrane</keyword>
<sequence length="520" mass="58459">MTSLIRMRPSKTVLNLDQGDNFNFLTALNLCNYDSINHNIITRSLNLFKCIPSGLDCCFLRYGMGGFGLFRHFSPKFAFWWIVIPNIGAIAMWPIGGPSMAVPIAICGTIALLMCQFDNRTARRIGIVTCFALSVMMYVAVSFNLEPLKVVSSMQYVTDIDISRSPEYVMACVIILTALFLALRYAPNTPKLLTREQRIMAVVAIVLLIDVDWVVTAGARGTYKMSAPAGTPIDSAVLQNHIAPKSTSARNLIVILVESLGVPNNAHDRALFDRAWGKRRWASRYEYSSGTSAYFGSTTNGELRELCGVWADYDRYDFDKANCLPKKFRNAGFHTTAIHAYQGDFFDRQTWYPKLGFQDRLFEPQLRARRIGRCGGVFAGACDADIPALIGKRLRNSPYPRNFVYWVTLNTHLPVGADEGLRTEHCQLSDAEWNEAFPMLCREYMLQQRLADALEREIMRADFPEADILIVGDHMPPFFPRAMRERFDTENVPWIMLRSRAAMRRSGSTGADPAADLAAG</sequence>
<organism evidence="3 4">
    <name type="scientific">Novosphingobium mangrovi</name>
    <name type="common">ex Huang et al. 2023</name>
    <dbReference type="NCBI Taxonomy" id="2976432"/>
    <lineage>
        <taxon>Bacteria</taxon>
        <taxon>Pseudomonadati</taxon>
        <taxon>Pseudomonadota</taxon>
        <taxon>Alphaproteobacteria</taxon>
        <taxon>Sphingomonadales</taxon>
        <taxon>Sphingomonadaceae</taxon>
        <taxon>Novosphingobium</taxon>
    </lineage>
</organism>
<dbReference type="RefSeq" id="WP_260045540.1">
    <property type="nucleotide sequence ID" value="NZ_JANZXA010000004.1"/>
</dbReference>
<reference evidence="3" key="1">
    <citation type="submission" date="2022-09" db="EMBL/GenBank/DDBJ databases">
        <title>Novosphingobium sp. Nov., a polycyclic aromatic hydrocarbon-degrading bacterium isolated form mangrove sediments in HongKong.</title>
        <authorList>
            <person name="Hu Z."/>
        </authorList>
    </citation>
    <scope>NUCLEOTIDE SEQUENCE</scope>
    <source>
        <strain evidence="3">HK4-1</strain>
    </source>
</reference>
<gene>
    <name evidence="3" type="ORF">NZK81_07725</name>
</gene>
<dbReference type="InterPro" id="IPR000917">
    <property type="entry name" value="Sulfatase_N"/>
</dbReference>
<comment type="caution">
    <text evidence="3">The sequence shown here is derived from an EMBL/GenBank/DDBJ whole genome shotgun (WGS) entry which is preliminary data.</text>
</comment>
<dbReference type="EMBL" id="JANZXA010000004">
    <property type="protein sequence ID" value="MCT2399434.1"/>
    <property type="molecule type" value="Genomic_DNA"/>
</dbReference>
<feature type="transmembrane region" description="Helical" evidence="1">
    <location>
        <begin position="168"/>
        <end position="187"/>
    </location>
</feature>
<evidence type="ECO:0000313" key="3">
    <source>
        <dbReference type="EMBL" id="MCT2399434.1"/>
    </source>
</evidence>
<keyword evidence="4" id="KW-1185">Reference proteome</keyword>
<feature type="transmembrane region" description="Helical" evidence="1">
    <location>
        <begin position="101"/>
        <end position="118"/>
    </location>
</feature>
<keyword evidence="1" id="KW-0472">Membrane</keyword>
<keyword evidence="1" id="KW-1133">Transmembrane helix</keyword>
<evidence type="ECO:0000256" key="1">
    <source>
        <dbReference type="SAM" id="Phobius"/>
    </source>
</evidence>
<dbReference type="Pfam" id="PF00884">
    <property type="entry name" value="Sulfatase"/>
    <property type="match status" value="1"/>
</dbReference>
<name>A0ABT2I3Q7_9SPHN</name>
<dbReference type="Proteomes" id="UP001165583">
    <property type="component" value="Unassembled WGS sequence"/>
</dbReference>
<dbReference type="Gene3D" id="3.40.720.10">
    <property type="entry name" value="Alkaline Phosphatase, subunit A"/>
    <property type="match status" value="1"/>
</dbReference>
<proteinExistence type="predicted"/>